<dbReference type="InterPro" id="IPR013103">
    <property type="entry name" value="RVT_2"/>
</dbReference>
<dbReference type="Pfam" id="PF00665">
    <property type="entry name" value="rve"/>
    <property type="match status" value="1"/>
</dbReference>
<proteinExistence type="predicted"/>
<gene>
    <name evidence="5" type="ORF">Tco_0802397</name>
</gene>
<dbReference type="SUPFAM" id="SSF56672">
    <property type="entry name" value="DNA/RNA polymerases"/>
    <property type="match status" value="1"/>
</dbReference>
<feature type="compositionally biased region" description="Basic and acidic residues" evidence="3">
    <location>
        <begin position="1263"/>
        <end position="1299"/>
    </location>
</feature>
<dbReference type="Pfam" id="PF25597">
    <property type="entry name" value="SH3_retrovirus"/>
    <property type="match status" value="1"/>
</dbReference>
<comment type="caution">
    <text evidence="5">The sequence shown here is derived from an EMBL/GenBank/DDBJ whole genome shotgun (WGS) entry which is preliminary data.</text>
</comment>
<evidence type="ECO:0000256" key="3">
    <source>
        <dbReference type="SAM" id="MobiDB-lite"/>
    </source>
</evidence>
<dbReference type="InterPro" id="IPR039537">
    <property type="entry name" value="Retrotran_Ty1/copia-like"/>
</dbReference>
<dbReference type="PROSITE" id="PS50994">
    <property type="entry name" value="INTEGRASE"/>
    <property type="match status" value="1"/>
</dbReference>
<dbReference type="InterPro" id="IPR012337">
    <property type="entry name" value="RNaseH-like_sf"/>
</dbReference>
<sequence length="1330" mass="151566">MMTQKLGNGFELIKKACFVCGSFNHLIKDCDFHDKKMVEKPVLNNKGRVTGQREIRPVWNNAQRVNHQNKFTHPHPKRNFVPTAVVTKSGQVPVNTAKQSSPRAATSISTARPVNTTAPKSKGNPRYTLQDQGVFNSGCSKHMTGNKSFLTDYQEVDGGFVAFAGSPKGGKITRTSKIRTGKLDFEDLLDESQVLLKVPRQNMYNFDLKSVVPSRSLTCLFEKATIDESNLWHRRLGHINFKTMNKLVRGNLVRGLPSKLFQNDHTCVACQKGKQHKASCKTKLMSSINQPLYMLYMDLFGPTSVRSINHKTYCLVVTNDYSRFSWVFFLATKDETSEILKTFITGIENQINYKVKIIRCDNGTEFKHNDMNQFCRIKGIKREFSVSKTLQQNKVAERKNKTLIEVARTMLTDSLLPTTFWAEAVSTACYVQNRVLVTKPHNKTPYELLHGTPPSISFMRHFGCPMTIPNTLDLLGKFDEKADEGFFVGYSINSKTFRVFNTRTRKVEENLHINFLENKPNVARSEPDWLFDIDLLTNSMNYKPVSVGNQTNKNAGIKDNVNAVPTQQYIPLPLLYDSPQSSKDAVIDDAGKKTNEKPVNEGERNGQEKEGGASNKENDQNVDSTVSPSVSTAGQNFTNADDLPTDPLIPDLEDIGIFSGAYNDEDVGAEANLNNLETTMNVYRNKKDERGIVVRNKVRLVAQGYTQEEGINYDEVFAPVARIEAIRLFLAYASFMGLIVYQMDMKSAFLYGTIEEEVAWFETLSTYLLENGYRRGTIDKNLFIKKDKGDILLVQVYVDDIIFGSTKNSLCVEFEQMMHKKFQMSSIGELTFFLRLQVMQKDDGIFISQDKYMADILKKFDFVTVKTTSTPIETNKALLKDEEAEDVDVHLYRSMIGSLMYLTASRPNIMFAVCACARDSPFDLEAFTNIDYAGASLDRKSTTGGCQFLGKRLISWQCKKQTMVSNSTTKVEYVAAANCCGQHIEIRYHFIRDSYEKKLIQVIKIHTDHNVADLLTKAFDVRRECNIQQKWMKGQDNPLIPNIHSHLLNSRMKNQSLFYNHINFKRPTNLGKQSSGPIHLVADEIVYKDWEDRMERAATTASSLEADLKIGYHIQKKSLDKENDPNKRKSNKTKAIFNEGTFDVLNDAMENVEGGSTAEQITTTRDTLNIASINMEYEELAQRLFEEEQAQFEKEFFVAQRAEQIRNKPPTRAQLRNKMVTYLKHIGNYTHTQLKSKSFEEIQKLYKKDQQWINDFVPMSNDSGKKDDSSSKQAESSKKRPRAEHNEESVKKHKLEDEAEREELRAYLDIVPRDDIAMDFEILAIQISKH</sequence>
<feature type="region of interest" description="Disordered" evidence="3">
    <location>
        <begin position="591"/>
        <end position="646"/>
    </location>
</feature>
<dbReference type="PANTHER" id="PTHR42648">
    <property type="entry name" value="TRANSPOSASE, PUTATIVE-RELATED"/>
    <property type="match status" value="1"/>
</dbReference>
<name>A0ABQ4ZYP8_9ASTR</name>
<dbReference type="Proteomes" id="UP001151760">
    <property type="component" value="Unassembled WGS sequence"/>
</dbReference>
<evidence type="ECO:0000313" key="5">
    <source>
        <dbReference type="EMBL" id="GJS95429.1"/>
    </source>
</evidence>
<protein>
    <submittedName>
        <fullName evidence="5">Ribonuclease H-like domain-containing protein</fullName>
    </submittedName>
</protein>
<feature type="domain" description="Integrase catalytic" evidence="4">
    <location>
        <begin position="287"/>
        <end position="453"/>
    </location>
</feature>
<organism evidence="5 6">
    <name type="scientific">Tanacetum coccineum</name>
    <dbReference type="NCBI Taxonomy" id="301880"/>
    <lineage>
        <taxon>Eukaryota</taxon>
        <taxon>Viridiplantae</taxon>
        <taxon>Streptophyta</taxon>
        <taxon>Embryophyta</taxon>
        <taxon>Tracheophyta</taxon>
        <taxon>Spermatophyta</taxon>
        <taxon>Magnoliopsida</taxon>
        <taxon>eudicotyledons</taxon>
        <taxon>Gunneridae</taxon>
        <taxon>Pentapetalae</taxon>
        <taxon>asterids</taxon>
        <taxon>campanulids</taxon>
        <taxon>Asterales</taxon>
        <taxon>Asteraceae</taxon>
        <taxon>Asteroideae</taxon>
        <taxon>Anthemideae</taxon>
        <taxon>Anthemidinae</taxon>
        <taxon>Tanacetum</taxon>
    </lineage>
</organism>
<accession>A0ABQ4ZYP8</accession>
<dbReference type="InterPro" id="IPR036397">
    <property type="entry name" value="RNaseH_sf"/>
</dbReference>
<evidence type="ECO:0000256" key="2">
    <source>
        <dbReference type="ARBA" id="ARBA00022801"/>
    </source>
</evidence>
<dbReference type="Pfam" id="PF07727">
    <property type="entry name" value="RVT_2"/>
    <property type="match status" value="1"/>
</dbReference>
<dbReference type="InterPro" id="IPR043502">
    <property type="entry name" value="DNA/RNA_pol_sf"/>
</dbReference>
<feature type="region of interest" description="Disordered" evidence="3">
    <location>
        <begin position="93"/>
        <end position="127"/>
    </location>
</feature>
<reference evidence="5" key="1">
    <citation type="journal article" date="2022" name="Int. J. Mol. Sci.">
        <title>Draft Genome of Tanacetum Coccineum: Genomic Comparison of Closely Related Tanacetum-Family Plants.</title>
        <authorList>
            <person name="Yamashiro T."/>
            <person name="Shiraishi A."/>
            <person name="Nakayama K."/>
            <person name="Satake H."/>
        </authorList>
    </citation>
    <scope>NUCLEOTIDE SEQUENCE</scope>
</reference>
<dbReference type="CDD" id="cd09272">
    <property type="entry name" value="RNase_HI_RT_Ty1"/>
    <property type="match status" value="1"/>
</dbReference>
<keyword evidence="1" id="KW-0479">Metal-binding</keyword>
<feature type="compositionally biased region" description="Basic and acidic residues" evidence="3">
    <location>
        <begin position="591"/>
        <end position="619"/>
    </location>
</feature>
<evidence type="ECO:0000313" key="6">
    <source>
        <dbReference type="Proteomes" id="UP001151760"/>
    </source>
</evidence>
<dbReference type="Pfam" id="PF13976">
    <property type="entry name" value="gag_pre-integrs"/>
    <property type="match status" value="1"/>
</dbReference>
<dbReference type="PANTHER" id="PTHR42648:SF32">
    <property type="entry name" value="RIBONUCLEASE H-LIKE DOMAIN, GAG-PRE-INTEGRASE DOMAIN PROTEIN-RELATED"/>
    <property type="match status" value="1"/>
</dbReference>
<dbReference type="EMBL" id="BQNB010011808">
    <property type="protein sequence ID" value="GJS95429.1"/>
    <property type="molecule type" value="Genomic_DNA"/>
</dbReference>
<feature type="compositionally biased region" description="Polar residues" evidence="3">
    <location>
        <begin position="621"/>
        <end position="639"/>
    </location>
</feature>
<dbReference type="SUPFAM" id="SSF53098">
    <property type="entry name" value="Ribonuclease H-like"/>
    <property type="match status" value="1"/>
</dbReference>
<reference evidence="5" key="2">
    <citation type="submission" date="2022-01" db="EMBL/GenBank/DDBJ databases">
        <authorList>
            <person name="Yamashiro T."/>
            <person name="Shiraishi A."/>
            <person name="Satake H."/>
            <person name="Nakayama K."/>
        </authorList>
    </citation>
    <scope>NUCLEOTIDE SEQUENCE</scope>
</reference>
<dbReference type="InterPro" id="IPR001584">
    <property type="entry name" value="Integrase_cat-core"/>
</dbReference>
<evidence type="ECO:0000256" key="1">
    <source>
        <dbReference type="ARBA" id="ARBA00022723"/>
    </source>
</evidence>
<evidence type="ECO:0000259" key="4">
    <source>
        <dbReference type="PROSITE" id="PS50994"/>
    </source>
</evidence>
<keyword evidence="2" id="KW-0378">Hydrolase</keyword>
<dbReference type="InterPro" id="IPR025724">
    <property type="entry name" value="GAG-pre-integrase_dom"/>
</dbReference>
<dbReference type="Gene3D" id="3.30.420.10">
    <property type="entry name" value="Ribonuclease H-like superfamily/Ribonuclease H"/>
    <property type="match status" value="1"/>
</dbReference>
<feature type="compositionally biased region" description="Polar residues" evidence="3">
    <location>
        <begin position="93"/>
        <end position="119"/>
    </location>
</feature>
<dbReference type="InterPro" id="IPR057670">
    <property type="entry name" value="SH3_retrovirus"/>
</dbReference>
<keyword evidence="6" id="KW-1185">Reference proteome</keyword>
<feature type="region of interest" description="Disordered" evidence="3">
    <location>
        <begin position="1256"/>
        <end position="1299"/>
    </location>
</feature>